<gene>
    <name evidence="1" type="ordered locus">Halhy_4247</name>
</gene>
<name>F4L715_HALH1</name>
<protein>
    <submittedName>
        <fullName evidence="1">Uncharacterized protein</fullName>
    </submittedName>
</protein>
<dbReference type="EMBL" id="CP002691">
    <property type="protein sequence ID" value="AEE52091.1"/>
    <property type="molecule type" value="Genomic_DNA"/>
</dbReference>
<dbReference type="KEGG" id="hhy:Halhy_4247"/>
<dbReference type="STRING" id="760192.Halhy_4247"/>
<dbReference type="HOGENOM" id="CLU_800884_0_0_10"/>
<evidence type="ECO:0000313" key="1">
    <source>
        <dbReference type="EMBL" id="AEE52091.1"/>
    </source>
</evidence>
<sequence>MKLTIKFQRANQTIATPFLIVLMLILGTHALPAQVNFQPGYIVKNSGDTLSGWLDYRVSGVLNQACSFRLNKDAQITVFKPDELSAYHFDNDKTFISEKVDGVQQFIEVLFNGCVSVYFLKTALGDDRFFMRKKDTELLEVTYKEERVVENDKVYLKESAQHIIVLKKLMKDQVALFERIDQMGRPNAFNLVPLARAYQKKACPEQADAPTKGGFKLGLAIEGVGGIVNYQDIGFFTDKSYFQPGVLLHLGSARNAGKIFLRTGLLISQLEERRGTKSLLKIPIQVEYLYPGPVFRPRLAAGVSIFKPLYNSITLTAGFNVKLMKSSFFSFNYDFDVKPLTVFFLVPSNQVLGNTFSVGFYQKIAFSAR</sequence>
<reference evidence="1 2" key="1">
    <citation type="journal article" date="2011" name="Stand. Genomic Sci.">
        <title>Complete genome sequence of Haliscomenobacter hydrossis type strain (O).</title>
        <authorList>
            <consortium name="US DOE Joint Genome Institute (JGI-PGF)"/>
            <person name="Daligault H."/>
            <person name="Lapidus A."/>
            <person name="Zeytun A."/>
            <person name="Nolan M."/>
            <person name="Lucas S."/>
            <person name="Del Rio T.G."/>
            <person name="Tice H."/>
            <person name="Cheng J.F."/>
            <person name="Tapia R."/>
            <person name="Han C."/>
            <person name="Goodwin L."/>
            <person name="Pitluck S."/>
            <person name="Liolios K."/>
            <person name="Pagani I."/>
            <person name="Ivanova N."/>
            <person name="Huntemann M."/>
            <person name="Mavromatis K."/>
            <person name="Mikhailova N."/>
            <person name="Pati A."/>
            <person name="Chen A."/>
            <person name="Palaniappan K."/>
            <person name="Land M."/>
            <person name="Hauser L."/>
            <person name="Brambilla E.M."/>
            <person name="Rohde M."/>
            <person name="Verbarg S."/>
            <person name="Goker M."/>
            <person name="Bristow J."/>
            <person name="Eisen J.A."/>
            <person name="Markowitz V."/>
            <person name="Hugenholtz P."/>
            <person name="Kyrpides N.C."/>
            <person name="Klenk H.P."/>
            <person name="Woyke T."/>
        </authorList>
    </citation>
    <scope>NUCLEOTIDE SEQUENCE [LARGE SCALE GENOMIC DNA]</scope>
    <source>
        <strain evidence="2">ATCC 27775 / DSM 1100 / LMG 10767 / O</strain>
    </source>
</reference>
<dbReference type="Proteomes" id="UP000008461">
    <property type="component" value="Chromosome"/>
</dbReference>
<keyword evidence="2" id="KW-1185">Reference proteome</keyword>
<accession>F4L715</accession>
<dbReference type="eggNOG" id="ENOG5033J2K">
    <property type="taxonomic scope" value="Bacteria"/>
</dbReference>
<proteinExistence type="predicted"/>
<reference key="2">
    <citation type="submission" date="2011-04" db="EMBL/GenBank/DDBJ databases">
        <title>Complete sequence of chromosome of Haliscomenobacter hydrossis DSM 1100.</title>
        <authorList>
            <consortium name="US DOE Joint Genome Institute (JGI-PGF)"/>
            <person name="Lucas S."/>
            <person name="Han J."/>
            <person name="Lapidus A."/>
            <person name="Bruce D."/>
            <person name="Goodwin L."/>
            <person name="Pitluck S."/>
            <person name="Peters L."/>
            <person name="Kyrpides N."/>
            <person name="Mavromatis K."/>
            <person name="Ivanova N."/>
            <person name="Ovchinnikova G."/>
            <person name="Pagani I."/>
            <person name="Daligault H."/>
            <person name="Detter J.C."/>
            <person name="Han C."/>
            <person name="Land M."/>
            <person name="Hauser L."/>
            <person name="Markowitz V."/>
            <person name="Cheng J.-F."/>
            <person name="Hugenholtz P."/>
            <person name="Woyke T."/>
            <person name="Wu D."/>
            <person name="Verbarg S."/>
            <person name="Frueling A."/>
            <person name="Brambilla E."/>
            <person name="Klenk H.-P."/>
            <person name="Eisen J.A."/>
        </authorList>
    </citation>
    <scope>NUCLEOTIDE SEQUENCE</scope>
    <source>
        <strain>DSM 1100</strain>
    </source>
</reference>
<evidence type="ECO:0000313" key="2">
    <source>
        <dbReference type="Proteomes" id="UP000008461"/>
    </source>
</evidence>
<organism evidence="1 2">
    <name type="scientific">Haliscomenobacter hydrossis (strain ATCC 27775 / DSM 1100 / LMG 10767 / O)</name>
    <dbReference type="NCBI Taxonomy" id="760192"/>
    <lineage>
        <taxon>Bacteria</taxon>
        <taxon>Pseudomonadati</taxon>
        <taxon>Bacteroidota</taxon>
        <taxon>Saprospiria</taxon>
        <taxon>Saprospirales</taxon>
        <taxon>Haliscomenobacteraceae</taxon>
        <taxon>Haliscomenobacter</taxon>
    </lineage>
</organism>
<dbReference type="AlphaFoldDB" id="F4L715"/>